<protein>
    <submittedName>
        <fullName evidence="6">Rtt106-domain-containing protein</fullName>
    </submittedName>
</protein>
<dbReference type="GO" id="GO:0042393">
    <property type="term" value="F:histone binding"/>
    <property type="evidence" value="ECO:0007669"/>
    <property type="project" value="TreeGrafter"/>
</dbReference>
<dbReference type="Proteomes" id="UP000799437">
    <property type="component" value="Unassembled WGS sequence"/>
</dbReference>
<name>A0A6A6WF61_9PEZI</name>
<comment type="similarity">
    <text evidence="1">Belongs to the RTT106 family.</text>
</comment>
<evidence type="ECO:0000313" key="6">
    <source>
        <dbReference type="EMBL" id="KAF2759751.1"/>
    </source>
</evidence>
<feature type="compositionally biased region" description="Acidic residues" evidence="4">
    <location>
        <begin position="371"/>
        <end position="391"/>
    </location>
</feature>
<dbReference type="InterPro" id="IPR011993">
    <property type="entry name" value="PH-like_dom_sf"/>
</dbReference>
<evidence type="ECO:0000256" key="3">
    <source>
        <dbReference type="ARBA" id="ARBA00038654"/>
    </source>
</evidence>
<reference evidence="6" key="1">
    <citation type="journal article" date="2020" name="Stud. Mycol.">
        <title>101 Dothideomycetes genomes: a test case for predicting lifestyles and emergence of pathogens.</title>
        <authorList>
            <person name="Haridas S."/>
            <person name="Albert R."/>
            <person name="Binder M."/>
            <person name="Bloem J."/>
            <person name="Labutti K."/>
            <person name="Salamov A."/>
            <person name="Andreopoulos B."/>
            <person name="Baker S."/>
            <person name="Barry K."/>
            <person name="Bills G."/>
            <person name="Bluhm B."/>
            <person name="Cannon C."/>
            <person name="Castanera R."/>
            <person name="Culley D."/>
            <person name="Daum C."/>
            <person name="Ezra D."/>
            <person name="Gonzalez J."/>
            <person name="Henrissat B."/>
            <person name="Kuo A."/>
            <person name="Liang C."/>
            <person name="Lipzen A."/>
            <person name="Lutzoni F."/>
            <person name="Magnuson J."/>
            <person name="Mondo S."/>
            <person name="Nolan M."/>
            <person name="Ohm R."/>
            <person name="Pangilinan J."/>
            <person name="Park H.-J."/>
            <person name="Ramirez L."/>
            <person name="Alfaro M."/>
            <person name="Sun H."/>
            <person name="Tritt A."/>
            <person name="Yoshinaga Y."/>
            <person name="Zwiers L.-H."/>
            <person name="Turgeon B."/>
            <person name="Goodwin S."/>
            <person name="Spatafora J."/>
            <person name="Crous P."/>
            <person name="Grigoriev I."/>
        </authorList>
    </citation>
    <scope>NUCLEOTIDE SEQUENCE</scope>
    <source>
        <strain evidence="6">CBS 121739</strain>
    </source>
</reference>
<accession>A0A6A6WF61</accession>
<evidence type="ECO:0000259" key="5">
    <source>
        <dbReference type="SMART" id="SM01287"/>
    </source>
</evidence>
<dbReference type="OrthoDB" id="75754at2759"/>
<comment type="function">
    <text evidence="2">Histones H3 and H4 chaperone involved in the nucleosome formation and heterochromatin silencing. Required for the deposition of H3K56ac-carrying H3-H4 complex onto newly-replicated DNA. Plays a role in the transcriptional regulation of the cell-cycle dependent histone genes by creating a repressive structure at the core histone gene promoter.</text>
</comment>
<dbReference type="Pfam" id="PF08512">
    <property type="entry name" value="Rttp106-like_middle"/>
    <property type="match status" value="1"/>
</dbReference>
<dbReference type="RefSeq" id="XP_033602202.1">
    <property type="nucleotide sequence ID" value="XM_033746756.1"/>
</dbReference>
<dbReference type="GO" id="GO:0031491">
    <property type="term" value="F:nucleosome binding"/>
    <property type="evidence" value="ECO:0007669"/>
    <property type="project" value="TreeGrafter"/>
</dbReference>
<dbReference type="GeneID" id="54487810"/>
<sequence length="438" mass="47840">MSRHTVIEDALVTSHYDLFLRVDAAIEKNSALRPLFEDLCAYIYALQSEIQVEKPPLKKRKLDISSDAANGDTKAAEGTWADINVAPSWKMADVSFSIPQRKKLHVEIVKKDSKAGVKKGGIRGVNAASNTVEFGANWGEIDQVFCLPVPEKAKKQHNFVVLPRGADGITPAAEGAAAPEPIVWTYVEPTGKDIKEGEDPGPGTTSRAIDQHLGLYKKQVIYPTDKEFSSSIPQPHRKGEKAYHVKAFRGSKEGYLYFTSVGILFGFKKPLAFFPFDMITSVSYTSVLQRTFNLNIGVTAGEQEQEIEFAMLDQADFSGINEYVQKHSLQDTSLAATRKAKKLNINGPPKGGEETEVQEDGATELAKAEAELQDLEDEEEEDYDPGSEGDSDGSGSSSEEEDYDENAGGDEDGEGADIIAEELGSEAEEVEMSDDEGE</sequence>
<dbReference type="SMART" id="SM01287">
    <property type="entry name" value="Rtt106"/>
    <property type="match status" value="1"/>
</dbReference>
<dbReference type="Gene3D" id="2.30.29.30">
    <property type="entry name" value="Pleckstrin-homology domain (PH domain)/Phosphotyrosine-binding domain (PTB)"/>
    <property type="match status" value="1"/>
</dbReference>
<dbReference type="InterPro" id="IPR050454">
    <property type="entry name" value="RTT106/SSRP1_HistChap/FACT"/>
</dbReference>
<evidence type="ECO:0000256" key="1">
    <source>
        <dbReference type="ARBA" id="ARBA00006159"/>
    </source>
</evidence>
<keyword evidence="7" id="KW-1185">Reference proteome</keyword>
<proteinExistence type="inferred from homology"/>
<dbReference type="SUPFAM" id="SSF50729">
    <property type="entry name" value="PH domain-like"/>
    <property type="match status" value="1"/>
</dbReference>
<organism evidence="6 7">
    <name type="scientific">Pseudovirgaria hyperparasitica</name>
    <dbReference type="NCBI Taxonomy" id="470096"/>
    <lineage>
        <taxon>Eukaryota</taxon>
        <taxon>Fungi</taxon>
        <taxon>Dikarya</taxon>
        <taxon>Ascomycota</taxon>
        <taxon>Pezizomycotina</taxon>
        <taxon>Dothideomycetes</taxon>
        <taxon>Dothideomycetes incertae sedis</taxon>
        <taxon>Acrospermales</taxon>
        <taxon>Acrospermaceae</taxon>
        <taxon>Pseudovirgaria</taxon>
    </lineage>
</organism>
<evidence type="ECO:0000313" key="7">
    <source>
        <dbReference type="Proteomes" id="UP000799437"/>
    </source>
</evidence>
<dbReference type="PANTHER" id="PTHR45849:SF3">
    <property type="entry name" value="HISTONE CHAPERONE RTT106"/>
    <property type="match status" value="1"/>
</dbReference>
<feature type="compositionally biased region" description="Acidic residues" evidence="4">
    <location>
        <begin position="398"/>
        <end position="438"/>
    </location>
</feature>
<dbReference type="AlphaFoldDB" id="A0A6A6WF61"/>
<evidence type="ECO:0000256" key="4">
    <source>
        <dbReference type="SAM" id="MobiDB-lite"/>
    </source>
</evidence>
<gene>
    <name evidence="6" type="ORF">EJ05DRAFT_498954</name>
</gene>
<comment type="subunit">
    <text evidence="3">Interacts with histones H3 and H4.</text>
</comment>
<dbReference type="InterPro" id="IPR013719">
    <property type="entry name" value="RTT106/SPT16-like_middle_dom"/>
</dbReference>
<dbReference type="EMBL" id="ML996569">
    <property type="protein sequence ID" value="KAF2759751.1"/>
    <property type="molecule type" value="Genomic_DNA"/>
</dbReference>
<feature type="domain" description="Histone chaperone RTT106/FACT complex subunit SPT16-like middle" evidence="5">
    <location>
        <begin position="242"/>
        <end position="334"/>
    </location>
</feature>
<dbReference type="PANTHER" id="PTHR45849">
    <property type="entry name" value="FACT COMPLEX SUBUNIT SSRP1"/>
    <property type="match status" value="1"/>
</dbReference>
<evidence type="ECO:0000256" key="2">
    <source>
        <dbReference type="ARBA" id="ARBA00037550"/>
    </source>
</evidence>
<feature type="region of interest" description="Disordered" evidence="4">
    <location>
        <begin position="342"/>
        <end position="438"/>
    </location>
</feature>